<dbReference type="AlphaFoldDB" id="A0A3B1E7E6"/>
<dbReference type="InterPro" id="IPR011009">
    <property type="entry name" value="Kinase-like_dom_sf"/>
</dbReference>
<accession>A0A3B1E7E6</accession>
<organism evidence="1">
    <name type="scientific">hydrothermal vent metagenome</name>
    <dbReference type="NCBI Taxonomy" id="652676"/>
    <lineage>
        <taxon>unclassified sequences</taxon>
        <taxon>metagenomes</taxon>
        <taxon>ecological metagenomes</taxon>
    </lineage>
</organism>
<name>A0A3B1E7E6_9ZZZZ</name>
<evidence type="ECO:0008006" key="2">
    <source>
        <dbReference type="Google" id="ProtNLM"/>
    </source>
</evidence>
<proteinExistence type="predicted"/>
<evidence type="ECO:0000313" key="1">
    <source>
        <dbReference type="EMBL" id="VAX42745.1"/>
    </source>
</evidence>
<gene>
    <name evidence="1" type="ORF">MNBD_PLANCTO02-301</name>
</gene>
<sequence>MKKIDAHFTFEKWDDNKLIVNKTFAEYFQAAELTTFDALMNYSKTEVAKNLLQERVTSRFCLQDNAGNKKSFFIKRHSPSPLKEYIKPLFRFRLPILGAKTEWDALLRFHAEGIPTMMPVLFGQSKRYSLLVTEALEDCLKLSDWMNNSLSDRSQNCSPQTEQLIKQTATIARTMHQAGMHHQDFYLGHLLMKQEPQPQEAQPQKTAQSTLPDIHVIDLGRACYRPRLATRWIVKDLAQLDYSASQFTKEERILFMESYLNRPLNSRDNALIHRIQRKSAAIARHSKKNRL</sequence>
<dbReference type="SUPFAM" id="SSF56112">
    <property type="entry name" value="Protein kinase-like (PK-like)"/>
    <property type="match status" value="1"/>
</dbReference>
<reference evidence="1" key="1">
    <citation type="submission" date="2018-06" db="EMBL/GenBank/DDBJ databases">
        <authorList>
            <person name="Zhirakovskaya E."/>
        </authorList>
    </citation>
    <scope>NUCLEOTIDE SEQUENCE</scope>
</reference>
<dbReference type="EMBL" id="UOGL01000686">
    <property type="protein sequence ID" value="VAX42745.1"/>
    <property type="molecule type" value="Genomic_DNA"/>
</dbReference>
<protein>
    <recommendedName>
        <fullName evidence="2">Lipopolysaccharide core heptose(I) kinase RfaP</fullName>
    </recommendedName>
</protein>
<dbReference type="Pfam" id="PF06293">
    <property type="entry name" value="Kdo"/>
    <property type="match status" value="1"/>
</dbReference>